<accession>A0A498T2Q1</accession>
<feature type="non-terminal residue" evidence="1">
    <location>
        <position position="1"/>
    </location>
</feature>
<evidence type="ECO:0000313" key="2">
    <source>
        <dbReference type="Proteomes" id="UP000276991"/>
    </source>
</evidence>
<dbReference type="OrthoDB" id="5832892at2759"/>
<reference evidence="1 2" key="1">
    <citation type="submission" date="2018-08" db="EMBL/GenBank/DDBJ databases">
        <authorList>
            <person name="Laetsch R D."/>
            <person name="Stevens L."/>
            <person name="Kumar S."/>
            <person name="Blaxter L. M."/>
        </authorList>
    </citation>
    <scope>NUCLEOTIDE SEQUENCE [LARGE SCALE GENOMIC DNA]</scope>
</reference>
<proteinExistence type="predicted"/>
<keyword evidence="2" id="KW-1185">Reference proteome</keyword>
<dbReference type="Proteomes" id="UP000276991">
    <property type="component" value="Unassembled WGS sequence"/>
</dbReference>
<gene>
    <name evidence="1" type="ORF">NAV_LOCUS10352</name>
</gene>
<name>A0A498T2Q1_ACAVI</name>
<dbReference type="AlphaFoldDB" id="A0A498T2Q1"/>
<protein>
    <submittedName>
        <fullName evidence="1">Uncharacterized protein</fullName>
    </submittedName>
</protein>
<dbReference type="EMBL" id="UPTC01006492">
    <property type="protein sequence ID" value="VBB35561.1"/>
    <property type="molecule type" value="Genomic_DNA"/>
</dbReference>
<sequence length="54" mass="6245">GHGLISERCSHFSVACRVRVENDAIVWYTSKLYDRNQLACVMRNEYGALGNFFF</sequence>
<organism evidence="1 2">
    <name type="scientific">Acanthocheilonema viteae</name>
    <name type="common">Filarial nematode worm</name>
    <name type="synonym">Dipetalonema viteae</name>
    <dbReference type="NCBI Taxonomy" id="6277"/>
    <lineage>
        <taxon>Eukaryota</taxon>
        <taxon>Metazoa</taxon>
        <taxon>Ecdysozoa</taxon>
        <taxon>Nematoda</taxon>
        <taxon>Chromadorea</taxon>
        <taxon>Rhabditida</taxon>
        <taxon>Spirurina</taxon>
        <taxon>Spiruromorpha</taxon>
        <taxon>Filarioidea</taxon>
        <taxon>Onchocercidae</taxon>
        <taxon>Acanthocheilonema</taxon>
    </lineage>
</organism>
<evidence type="ECO:0000313" key="1">
    <source>
        <dbReference type="EMBL" id="VBB35561.1"/>
    </source>
</evidence>